<comment type="caution">
    <text evidence="2">The sequence shown here is derived from an EMBL/GenBank/DDBJ whole genome shotgun (WGS) entry which is preliminary data.</text>
</comment>
<name>A0A935TB31_9PROT</name>
<dbReference type="Gene3D" id="3.40.390.10">
    <property type="entry name" value="Collagenase (Catalytic Domain)"/>
    <property type="match status" value="1"/>
</dbReference>
<dbReference type="InterPro" id="IPR013320">
    <property type="entry name" value="ConA-like_dom_sf"/>
</dbReference>
<dbReference type="Gene3D" id="2.60.120.560">
    <property type="entry name" value="Exo-inulinase, domain 1"/>
    <property type="match status" value="2"/>
</dbReference>
<reference evidence="2 3" key="1">
    <citation type="submission" date="2020-10" db="EMBL/GenBank/DDBJ databases">
        <title>Connecting structure to function with the recovery of over 1000 high-quality activated sludge metagenome-assembled genomes encoding full-length rRNA genes using long-read sequencing.</title>
        <authorList>
            <person name="Singleton C.M."/>
            <person name="Petriglieri F."/>
            <person name="Kristensen J.M."/>
            <person name="Kirkegaard R.H."/>
            <person name="Michaelsen T.Y."/>
            <person name="Andersen M.H."/>
            <person name="Karst S.M."/>
            <person name="Dueholm M.S."/>
            <person name="Nielsen P.H."/>
            <person name="Albertsen M."/>
        </authorList>
    </citation>
    <scope>NUCLEOTIDE SEQUENCE [LARGE SCALE GENOMIC DNA]</scope>
    <source>
        <strain evidence="2">Fred_18-Q3-R57-64_BAT3C.720</strain>
    </source>
</reference>
<accession>A0A935TB31</accession>
<dbReference type="InterPro" id="IPR024079">
    <property type="entry name" value="MetalloPept_cat_dom_sf"/>
</dbReference>
<dbReference type="SUPFAM" id="SSF49899">
    <property type="entry name" value="Concanavalin A-like lectins/glucanases"/>
    <property type="match status" value="1"/>
</dbReference>
<evidence type="ECO:0008006" key="4">
    <source>
        <dbReference type="Google" id="ProtNLM"/>
    </source>
</evidence>
<evidence type="ECO:0000313" key="3">
    <source>
        <dbReference type="Proteomes" id="UP000706151"/>
    </source>
</evidence>
<dbReference type="Proteomes" id="UP000706151">
    <property type="component" value="Unassembled WGS sequence"/>
</dbReference>
<protein>
    <recommendedName>
        <fullName evidence="4">Peptidase M10 metallopeptidase domain-containing protein</fullName>
    </recommendedName>
</protein>
<evidence type="ECO:0000256" key="1">
    <source>
        <dbReference type="SAM" id="MobiDB-lite"/>
    </source>
</evidence>
<dbReference type="SUPFAM" id="SSF55486">
    <property type="entry name" value="Metalloproteases ('zincins'), catalytic domain"/>
    <property type="match status" value="1"/>
</dbReference>
<dbReference type="GO" id="GO:0008237">
    <property type="term" value="F:metallopeptidase activity"/>
    <property type="evidence" value="ECO:0007669"/>
    <property type="project" value="InterPro"/>
</dbReference>
<dbReference type="EMBL" id="JADJOT010000002">
    <property type="protein sequence ID" value="MBK7953152.1"/>
    <property type="molecule type" value="Genomic_DNA"/>
</dbReference>
<feature type="compositionally biased region" description="Polar residues" evidence="1">
    <location>
        <begin position="576"/>
        <end position="587"/>
    </location>
</feature>
<evidence type="ECO:0000313" key="2">
    <source>
        <dbReference type="EMBL" id="MBK7953152.1"/>
    </source>
</evidence>
<proteinExistence type="predicted"/>
<organism evidence="2 3">
    <name type="scientific">Candidatus Accumulibacter affinis</name>
    <dbReference type="NCBI Taxonomy" id="2954384"/>
    <lineage>
        <taxon>Bacteria</taxon>
        <taxon>Pseudomonadati</taxon>
        <taxon>Pseudomonadota</taxon>
        <taxon>Betaproteobacteria</taxon>
        <taxon>Candidatus Accumulibacter</taxon>
    </lineage>
</organism>
<gene>
    <name evidence="2" type="ORF">IPK02_03725</name>
</gene>
<feature type="region of interest" description="Disordered" evidence="1">
    <location>
        <begin position="576"/>
        <end position="595"/>
    </location>
</feature>
<sequence>MGDALPFYFEVVASVKVVKPTAGWNANSYVIFDYQSPTNFKFAGLNVSTNKIEMGQRTAGGWQVLKQASFPGSVKNDTWYNLMLSVNGLTATLVVNNSNVFSYTFAATVVDGWSYGLNWGLVGFGSNRSRGAMDNIAVQVVPPAATVTGSDDFTSGSGPMVTAVAGSATGSWASANGRLNGAPSAGGDTAIQLLNLSGATQMSASSLLDLSSTFNTAGRAGLVFDRYSDTDFKFAAIDVPARQVIIGHRTAGGWFVDASVANASLAAGVDFKLGVSIKGSTASVTLNDQAAVGFVFNAVGTDGRFGLFAGGSAASFDSVTVRTSDASVAATSLSLVAGFAASSSEPAPPVSEAELQVMAAAALQRLSLDDQQRAALGEISVRVQDLPGLALGEYRDGTLLIDVDAAGHGWFVDSTPGDDAEYRRRGDLLVATHGVAGGRMDLLSVLAHELGHAAGLEHADEGLMAEQLNPGQRTLLAAGPSHGTIDLPVTGVAGLSSLMAPPAAALSRLPGEKLSTVAQRVSPPLIDWSGRMAFPANGATGLSAARSWVADFVNHLASTASERNPNVVLRLQIEAPSQPSAKPSRTSALLRDPDAGSYPQIKVPIRVSPEACCR</sequence>
<dbReference type="AlphaFoldDB" id="A0A935TB31"/>